<gene>
    <name evidence="1" type="ORF">J2S64_001914</name>
</gene>
<proteinExistence type="predicted"/>
<evidence type="ECO:0000313" key="1">
    <source>
        <dbReference type="EMBL" id="MDR7358223.1"/>
    </source>
</evidence>
<organism evidence="1 2">
    <name type="scientific">Paeniglutamicibacter sulfureus</name>
    <dbReference type="NCBI Taxonomy" id="43666"/>
    <lineage>
        <taxon>Bacteria</taxon>
        <taxon>Bacillati</taxon>
        <taxon>Actinomycetota</taxon>
        <taxon>Actinomycetes</taxon>
        <taxon>Micrococcales</taxon>
        <taxon>Micrococcaceae</taxon>
        <taxon>Paeniglutamicibacter</taxon>
    </lineage>
</organism>
<keyword evidence="2" id="KW-1185">Reference proteome</keyword>
<dbReference type="RefSeq" id="WP_310289994.1">
    <property type="nucleotide sequence ID" value="NZ_BAAAWO010000001.1"/>
</dbReference>
<comment type="caution">
    <text evidence="1">The sequence shown here is derived from an EMBL/GenBank/DDBJ whole genome shotgun (WGS) entry which is preliminary data.</text>
</comment>
<name>A0ABU2BHU6_9MICC</name>
<dbReference type="Proteomes" id="UP001183817">
    <property type="component" value="Unassembled WGS sequence"/>
</dbReference>
<evidence type="ECO:0000313" key="2">
    <source>
        <dbReference type="Proteomes" id="UP001183817"/>
    </source>
</evidence>
<sequence>MAFTTSCTNAPQAIDNPTRVLQSVNVDLASNGSISAVNGTAISVDDATGGSSSADTAYIPGEVANDLPVRVSTQYRTAEKTGTNLEELAGYTGRIEIGLTVENLTVAPNDVTFDVAGQSRTEPALVGAPMTIAASTVLPEVSPGAIVAESGSGAAGTNGIVSASPDGETVIQWATLLAPPATSASTTLRLVADVTDFATPSIDLAVQPGMSTDLSVDGVLASAFDTSPTSELALQRRTIDLIAEVNDVLSRAGSTITDVRGNLESTSQTLGVSTAAHLKESSDSLAGTLSGLKDQLGSLKTDLDSTVTGAETTTLAQLSQTVNTVDAMLGDTSVGVPKATIKGNGCAAIVAPAGETATVYSSLVLMSAQLDGYARSTAGCRDEVATALQSTVGPSEPNAENCAVASLTCAFHASSITVTGALLKLVDQGDKLVATLQPEVITGARAQHRILSDGIDELALDVDALDEAAATGDANKEQEAKATKDALQELRDTAKKVAFPTDELTAAIGNLVEDERTRNEEIKTIASNTVKLVKGQKFPFDLKNPWVYKPIERTNELDSMIVQNDRLAAEMCDLIPKNASTESSSSEAAAQTAPSREDIEALRTYLTSIPCRGTDPETFEDLAKYPDPLKKRMQNLADDLDDQSDERAAQVTAQADAWTDWVKKATEAWEDPDEGPAATQIAAWEDVADLANKPVLDGPVYKEIDKANSSLTDSIEAVSTKIDNLEDTLKVGGSLRSEIEVLRRTVNDAKASRDSMDAALLSLQKQQDELESGIKMAFADTQNAMTEEVNALIDSQIRVVSAQGAEGSDAVVKAFDRSVAGLSATAVDVEANAKTTVDKQHAELAKQDAGLSEAVSKQTAASLEGIAQSTGASTRDVEGASKLLAAGLSKVMLDLGDRKVNGSGLLGSMATSAAKADTADYQLALATKNAQGYANVRAEDVAGILLRQAQFKASLEAVSALPTFHLEVPAGTATQTLYAFRLGSAK</sequence>
<accession>A0ABU2BHU6</accession>
<protein>
    <submittedName>
        <fullName evidence="1">Transcriptional regulator</fullName>
    </submittedName>
</protein>
<dbReference type="EMBL" id="JAVDYI010000001">
    <property type="protein sequence ID" value="MDR7358223.1"/>
    <property type="molecule type" value="Genomic_DNA"/>
</dbReference>
<reference evidence="1 2" key="1">
    <citation type="submission" date="2023-07" db="EMBL/GenBank/DDBJ databases">
        <title>Sequencing the genomes of 1000 actinobacteria strains.</title>
        <authorList>
            <person name="Klenk H.-P."/>
        </authorList>
    </citation>
    <scope>NUCLEOTIDE SEQUENCE [LARGE SCALE GENOMIC DNA]</scope>
    <source>
        <strain evidence="1 2">DSM 20167</strain>
    </source>
</reference>